<proteinExistence type="predicted"/>
<name>A0ACB7VPH8_DIOAL</name>
<sequence>MVVVSTTPVQSKRYIGTEIPVIDLSRRREIVQEEIVNACEEYGFFKVINHAIPNDVVAKMEAVGLEFFAKPVTEKQQAGPANPLGYGCKSIGPNGDTGELEYLLLHANQQLPAKIICEENQIEFSSCVVMEYVGSVKELACEILELLAQGLGLEDTETFSRLIRDTESDSLLRLNHYPSYNCNKEDNNKVGRVGFGEHSDPQIISLLRSNGVAGLQILSPSTDAGDWVPVPPDPAAFFVNVGDALQAMTNGRLVSVRHRAMVTSYDTRMSTVFFGGPPLHAWISPVPEMITTQRPRRYRSFTWSEFKKMMYSLRLGHNRLELFRFKAEEQA</sequence>
<keyword evidence="1" id="KW-0560">Oxidoreductase</keyword>
<keyword evidence="2" id="KW-1185">Reference proteome</keyword>
<gene>
    <name evidence="1" type="ORF">IHE45_07G010600</name>
</gene>
<dbReference type="EMBL" id="CM037017">
    <property type="protein sequence ID" value="KAH7676367.1"/>
    <property type="molecule type" value="Genomic_DNA"/>
</dbReference>
<reference evidence="2" key="1">
    <citation type="journal article" date="2022" name="Nat. Commun.">
        <title>Chromosome evolution and the genetic basis of agronomically important traits in greater yam.</title>
        <authorList>
            <person name="Bredeson J.V."/>
            <person name="Lyons J.B."/>
            <person name="Oniyinde I.O."/>
            <person name="Okereke N.R."/>
            <person name="Kolade O."/>
            <person name="Nnabue I."/>
            <person name="Nwadili C.O."/>
            <person name="Hribova E."/>
            <person name="Parker M."/>
            <person name="Nwogha J."/>
            <person name="Shu S."/>
            <person name="Carlson J."/>
            <person name="Kariba R."/>
            <person name="Muthemba S."/>
            <person name="Knop K."/>
            <person name="Barton G.J."/>
            <person name="Sherwood A.V."/>
            <person name="Lopez-Montes A."/>
            <person name="Asiedu R."/>
            <person name="Jamnadass R."/>
            <person name="Muchugi A."/>
            <person name="Goodstein D."/>
            <person name="Egesi C.N."/>
            <person name="Featherston J."/>
            <person name="Asfaw A."/>
            <person name="Simpson G.G."/>
            <person name="Dolezel J."/>
            <person name="Hendre P.S."/>
            <person name="Van Deynze A."/>
            <person name="Kumar P.L."/>
            <person name="Obidiegwu J.E."/>
            <person name="Bhattacharjee R."/>
            <person name="Rokhsar D.S."/>
        </authorList>
    </citation>
    <scope>NUCLEOTIDE SEQUENCE [LARGE SCALE GENOMIC DNA]</scope>
    <source>
        <strain evidence="2">cv. TDa95/00328</strain>
    </source>
</reference>
<comment type="caution">
    <text evidence="1">The sequence shown here is derived from an EMBL/GenBank/DDBJ whole genome shotgun (WGS) entry which is preliminary data.</text>
</comment>
<dbReference type="Proteomes" id="UP000827976">
    <property type="component" value="Chromosome 7"/>
</dbReference>
<accession>A0ACB7VPH8</accession>
<protein>
    <submittedName>
        <fullName evidence="1">Gibberellin 2-oxidase protein</fullName>
        <ecNumber evidence="1">1.14.11.13</ecNumber>
    </submittedName>
</protein>
<evidence type="ECO:0000313" key="1">
    <source>
        <dbReference type="EMBL" id="KAH7676367.1"/>
    </source>
</evidence>
<dbReference type="EC" id="1.14.11.13" evidence="1"/>
<organism evidence="1 2">
    <name type="scientific">Dioscorea alata</name>
    <name type="common">Purple yam</name>
    <dbReference type="NCBI Taxonomy" id="55571"/>
    <lineage>
        <taxon>Eukaryota</taxon>
        <taxon>Viridiplantae</taxon>
        <taxon>Streptophyta</taxon>
        <taxon>Embryophyta</taxon>
        <taxon>Tracheophyta</taxon>
        <taxon>Spermatophyta</taxon>
        <taxon>Magnoliopsida</taxon>
        <taxon>Liliopsida</taxon>
        <taxon>Dioscoreales</taxon>
        <taxon>Dioscoreaceae</taxon>
        <taxon>Dioscorea</taxon>
    </lineage>
</organism>
<evidence type="ECO:0000313" key="2">
    <source>
        <dbReference type="Proteomes" id="UP000827976"/>
    </source>
</evidence>